<dbReference type="HOGENOM" id="CLU_019326_1_1_1"/>
<dbReference type="InterPro" id="IPR057246">
    <property type="entry name" value="CARBOXYPEPT_ZN_1"/>
</dbReference>
<dbReference type="PROSITE" id="PS52035">
    <property type="entry name" value="PEPTIDASE_M14"/>
    <property type="match status" value="1"/>
</dbReference>
<evidence type="ECO:0000256" key="17">
    <source>
        <dbReference type="PROSITE-ProRule" id="PRU01379"/>
    </source>
</evidence>
<dbReference type="GO" id="GO:0004181">
    <property type="term" value="F:metallocarboxypeptidase activity"/>
    <property type="evidence" value="ECO:0007669"/>
    <property type="project" value="InterPro"/>
</dbReference>
<dbReference type="Proteomes" id="UP000028045">
    <property type="component" value="Unassembled WGS sequence"/>
</dbReference>
<dbReference type="Gene3D" id="3.30.70.340">
    <property type="entry name" value="Metallocarboxypeptidase-like"/>
    <property type="match status" value="1"/>
</dbReference>
<dbReference type="SUPFAM" id="SSF53187">
    <property type="entry name" value="Zn-dependent exopeptidases"/>
    <property type="match status" value="1"/>
</dbReference>
<evidence type="ECO:0000256" key="8">
    <source>
        <dbReference type="ARBA" id="ARBA00022723"/>
    </source>
</evidence>
<keyword evidence="7" id="KW-0645">Protease</keyword>
<evidence type="ECO:0000256" key="18">
    <source>
        <dbReference type="SAM" id="SignalP"/>
    </source>
</evidence>
<dbReference type="InterPro" id="IPR003146">
    <property type="entry name" value="M14A_act_pep"/>
</dbReference>
<keyword evidence="5" id="KW-0964">Secreted</keyword>
<name>A0A084AXW9_STACB</name>
<evidence type="ECO:0000256" key="10">
    <source>
        <dbReference type="ARBA" id="ARBA00022801"/>
    </source>
</evidence>
<dbReference type="AlphaFoldDB" id="A0A084AXW9"/>
<dbReference type="FunFam" id="3.40.630.10:FF:000040">
    <property type="entry name" value="zinc carboxypeptidase"/>
    <property type="match status" value="1"/>
</dbReference>
<dbReference type="Pfam" id="PF00246">
    <property type="entry name" value="Peptidase_M14"/>
    <property type="match status" value="1"/>
</dbReference>
<feature type="signal peptide" evidence="18">
    <location>
        <begin position="1"/>
        <end position="18"/>
    </location>
</feature>
<dbReference type="Pfam" id="PF02244">
    <property type="entry name" value="Propep_M14"/>
    <property type="match status" value="1"/>
</dbReference>
<gene>
    <name evidence="20" type="ORF">S7711_03381</name>
</gene>
<dbReference type="GO" id="GO:0006508">
    <property type="term" value="P:proteolysis"/>
    <property type="evidence" value="ECO:0007669"/>
    <property type="project" value="UniProtKB-KW"/>
</dbReference>
<evidence type="ECO:0000256" key="16">
    <source>
        <dbReference type="ARBA" id="ARBA00081330"/>
    </source>
</evidence>
<evidence type="ECO:0000256" key="9">
    <source>
        <dbReference type="ARBA" id="ARBA00022729"/>
    </source>
</evidence>
<feature type="active site" description="Proton donor/acceptor" evidence="17">
    <location>
        <position position="389"/>
    </location>
</feature>
<sequence length="424" mass="46046">MKAAAAFATLFAAASASAVSYDGYKVYRVPVGESADDINALVSRLGLDTWENSGLPGSFADVVVAPDQIEIWEQESAGLGAEVMHEDLGASIAEESAVDSFGIASVDGDAVSTMADITWFNNYHPYAEHLTFLQELQTQFPARARVITSGTTGQGRAITGIHMYGSTGGGSRPAIIFHGNVHAREWITSMTVEYFAWTLLSGYASNTEIRGFLDRYDFYLFPVVNPDGFVYSQTTDRLWRKNRQAVSGNSCLGTDVNRNWNYQWAPTGGASTNPCAQDYKGPSAASAPETRALASFASSIRSSQGLKLYIDWHSYSQLFMSPYGYSCTALPSRNAEYQRLLAGTVSAIRAVNGLSFGYGPICSTIYRVTGGGVDYVQDVIQADYVFTAELRDTGRYGFVLPANQILPSGQEAWAAVRYLLLNMV</sequence>
<feature type="domain" description="Peptidase M14" evidence="19">
    <location>
        <begin position="122"/>
        <end position="423"/>
    </location>
</feature>
<comment type="similarity">
    <text evidence="4 17">Belongs to the peptidase M14 family.</text>
</comment>
<dbReference type="SUPFAM" id="SSF54897">
    <property type="entry name" value="Protease propeptides/inhibitors"/>
    <property type="match status" value="1"/>
</dbReference>
<feature type="chain" id="PRO_5001771387" description="Carboxypeptidase M14A" evidence="18">
    <location>
        <begin position="19"/>
        <end position="424"/>
    </location>
</feature>
<evidence type="ECO:0000256" key="4">
    <source>
        <dbReference type="ARBA" id="ARBA00005988"/>
    </source>
</evidence>
<keyword evidence="21" id="KW-1185">Reference proteome</keyword>
<accession>A0A084AXW9</accession>
<reference evidence="20 21" key="1">
    <citation type="journal article" date="2014" name="BMC Genomics">
        <title>Comparative genome sequencing reveals chemotype-specific gene clusters in the toxigenic black mold Stachybotrys.</title>
        <authorList>
            <person name="Semeiks J."/>
            <person name="Borek D."/>
            <person name="Otwinowski Z."/>
            <person name="Grishin N.V."/>
        </authorList>
    </citation>
    <scope>NUCLEOTIDE SEQUENCE [LARGE SCALE GENOMIC DNA]</scope>
    <source>
        <strain evidence="21">CBS 109288 / IBT 7711</strain>
    </source>
</reference>
<evidence type="ECO:0000256" key="14">
    <source>
        <dbReference type="ARBA" id="ARBA00023145"/>
    </source>
</evidence>
<evidence type="ECO:0000259" key="19">
    <source>
        <dbReference type="PROSITE" id="PS52035"/>
    </source>
</evidence>
<evidence type="ECO:0000313" key="21">
    <source>
        <dbReference type="Proteomes" id="UP000028045"/>
    </source>
</evidence>
<dbReference type="PROSITE" id="PS00132">
    <property type="entry name" value="CARBOXYPEPT_ZN_1"/>
    <property type="match status" value="1"/>
</dbReference>
<evidence type="ECO:0000256" key="15">
    <source>
        <dbReference type="ARBA" id="ARBA00023157"/>
    </source>
</evidence>
<organism evidence="20 21">
    <name type="scientific">Stachybotrys chartarum (strain CBS 109288 / IBT 7711)</name>
    <name type="common">Toxic black mold</name>
    <name type="synonym">Stilbospora chartarum</name>
    <dbReference type="NCBI Taxonomy" id="1280523"/>
    <lineage>
        <taxon>Eukaryota</taxon>
        <taxon>Fungi</taxon>
        <taxon>Dikarya</taxon>
        <taxon>Ascomycota</taxon>
        <taxon>Pezizomycotina</taxon>
        <taxon>Sordariomycetes</taxon>
        <taxon>Hypocreomycetidae</taxon>
        <taxon>Hypocreales</taxon>
        <taxon>Stachybotryaceae</taxon>
        <taxon>Stachybotrys</taxon>
    </lineage>
</organism>
<comment type="subcellular location">
    <subcellularLocation>
        <location evidence="3">Secreted</location>
    </subcellularLocation>
</comment>
<keyword evidence="9 18" id="KW-0732">Signal</keyword>
<dbReference type="Gene3D" id="3.40.630.10">
    <property type="entry name" value="Zn peptidases"/>
    <property type="match status" value="1"/>
</dbReference>
<keyword evidence="12" id="KW-0843">Virulence</keyword>
<evidence type="ECO:0000313" key="20">
    <source>
        <dbReference type="EMBL" id="KEY70148.1"/>
    </source>
</evidence>
<comment type="cofactor">
    <cofactor evidence="1">
        <name>Zn(2+)</name>
        <dbReference type="ChEBI" id="CHEBI:29105"/>
    </cofactor>
</comment>
<dbReference type="MEROPS" id="M14.014"/>
<dbReference type="PRINTS" id="PR00765">
    <property type="entry name" value="CRBOXYPTASEA"/>
</dbReference>
<keyword evidence="6" id="KW-0121">Carboxypeptidase</keyword>
<protein>
    <recommendedName>
        <fullName evidence="16">Carboxypeptidase M14A</fullName>
    </recommendedName>
</protein>
<keyword evidence="8" id="KW-0479">Metal-binding</keyword>
<evidence type="ECO:0000256" key="1">
    <source>
        <dbReference type="ARBA" id="ARBA00001947"/>
    </source>
</evidence>
<keyword evidence="14" id="KW-0865">Zymogen</keyword>
<dbReference type="OrthoDB" id="3626597at2759"/>
<keyword evidence="13" id="KW-0482">Metalloprotease</keyword>
<comment type="function">
    <text evidence="2">Extracellular metalloprotease that contributes to pathogenicity.</text>
</comment>
<dbReference type="PANTHER" id="PTHR11705">
    <property type="entry name" value="PROTEASE FAMILY M14 CARBOXYPEPTIDASE A,B"/>
    <property type="match status" value="1"/>
</dbReference>
<evidence type="ECO:0000256" key="11">
    <source>
        <dbReference type="ARBA" id="ARBA00022833"/>
    </source>
</evidence>
<proteinExistence type="inferred from homology"/>
<dbReference type="InterPro" id="IPR036990">
    <property type="entry name" value="M14A-like_propep"/>
</dbReference>
<evidence type="ECO:0000256" key="2">
    <source>
        <dbReference type="ARBA" id="ARBA00003091"/>
    </source>
</evidence>
<keyword evidence="15" id="KW-1015">Disulfide bond</keyword>
<dbReference type="SMART" id="SM00631">
    <property type="entry name" value="Zn_pept"/>
    <property type="match status" value="1"/>
</dbReference>
<evidence type="ECO:0000256" key="6">
    <source>
        <dbReference type="ARBA" id="ARBA00022645"/>
    </source>
</evidence>
<dbReference type="EMBL" id="KL648458">
    <property type="protein sequence ID" value="KEY70148.1"/>
    <property type="molecule type" value="Genomic_DNA"/>
</dbReference>
<evidence type="ECO:0000256" key="5">
    <source>
        <dbReference type="ARBA" id="ARBA00022525"/>
    </source>
</evidence>
<keyword evidence="11" id="KW-0862">Zinc</keyword>
<dbReference type="GO" id="GO:0008270">
    <property type="term" value="F:zinc ion binding"/>
    <property type="evidence" value="ECO:0007669"/>
    <property type="project" value="InterPro"/>
</dbReference>
<evidence type="ECO:0000256" key="3">
    <source>
        <dbReference type="ARBA" id="ARBA00004613"/>
    </source>
</evidence>
<evidence type="ECO:0000256" key="7">
    <source>
        <dbReference type="ARBA" id="ARBA00022670"/>
    </source>
</evidence>
<dbReference type="PANTHER" id="PTHR11705:SF143">
    <property type="entry name" value="SLL0236 PROTEIN"/>
    <property type="match status" value="1"/>
</dbReference>
<evidence type="ECO:0000256" key="12">
    <source>
        <dbReference type="ARBA" id="ARBA00023026"/>
    </source>
</evidence>
<keyword evidence="10" id="KW-0378">Hydrolase</keyword>
<dbReference type="GO" id="GO:0005576">
    <property type="term" value="C:extracellular region"/>
    <property type="evidence" value="ECO:0007669"/>
    <property type="project" value="UniProtKB-SubCell"/>
</dbReference>
<evidence type="ECO:0000256" key="13">
    <source>
        <dbReference type="ARBA" id="ARBA00023049"/>
    </source>
</evidence>
<dbReference type="CDD" id="cd03860">
    <property type="entry name" value="M14_CP_A-B_like"/>
    <property type="match status" value="1"/>
</dbReference>
<dbReference type="InterPro" id="IPR000834">
    <property type="entry name" value="Peptidase_M14"/>
</dbReference>